<evidence type="ECO:0000256" key="2">
    <source>
        <dbReference type="ARBA" id="ARBA00009456"/>
    </source>
</evidence>
<evidence type="ECO:0000259" key="12">
    <source>
        <dbReference type="PROSITE" id="PS50022"/>
    </source>
</evidence>
<feature type="region of interest" description="Disordered" evidence="10">
    <location>
        <begin position="2938"/>
        <end position="3275"/>
    </location>
</feature>
<feature type="domain" description="F5/8 type C" evidence="12">
    <location>
        <begin position="2604"/>
        <end position="2757"/>
    </location>
</feature>
<evidence type="ECO:0000256" key="10">
    <source>
        <dbReference type="SAM" id="MobiDB-lite"/>
    </source>
</evidence>
<dbReference type="InterPro" id="IPR000421">
    <property type="entry name" value="FA58C"/>
</dbReference>
<dbReference type="CDD" id="cd00112">
    <property type="entry name" value="LDLa"/>
    <property type="match status" value="4"/>
</dbReference>
<feature type="domain" description="EGF-like" evidence="13">
    <location>
        <begin position="120"/>
        <end position="152"/>
    </location>
</feature>
<dbReference type="InterPro" id="IPR036084">
    <property type="entry name" value="Ser_inhib-like_sf"/>
</dbReference>
<feature type="disulfide bond" evidence="8">
    <location>
        <begin position="124"/>
        <end position="134"/>
    </location>
</feature>
<feature type="disulfide bond" evidence="9">
    <location>
        <begin position="1464"/>
        <end position="1476"/>
    </location>
</feature>
<keyword evidence="3" id="KW-0964">Secreted</keyword>
<feature type="compositionally biased region" description="Low complexity" evidence="10">
    <location>
        <begin position="2499"/>
        <end position="2509"/>
    </location>
</feature>
<dbReference type="SUPFAM" id="SSF57567">
    <property type="entry name" value="Serine protease inhibitors"/>
    <property type="match status" value="4"/>
</dbReference>
<sequence length="4032" mass="426084">MGPKITGSLPTYFIVILWIITTGTLQWTSAQTSHVCTHTKNTVEEKTDKCTSFLSFTLQGYSLNRTSSFPGMSTTDINNALNKIMSSSADQNKICYFYRNKEYEVTECCSGYQNGTGICDTPICTNPCKNGGVCSKPEMCDCGAEFTGIMCEDKKIYAGENERYCYKGATCGSVKAEGAENIRLPQADCCALADAQSWGVGSEACTKCIKTEGGTEGIIQQKYNPNFRTCFNFGPFYYRTFDGYEFAFPGLCTYTLAMDKGTGGSTPLWHVQSKIIRCDSSEDCLKRFTLQVSGETITLENGLVYINDAEFPLILETPKETPGRTATIMKKGDWTFVTCHIGVSLKVDKYSAIYITLDKSRIQAGSVAGICGDFDDNPSNDKMTRTGDPAPNIVYAANTWTVSNEATQCPGAGVMQDYCKTTQDKQNAEQACSTILSGIFSECHKLESPYFLYNLCVNEVCKAGNNSDTVKCEYSGRFAQSCAALDVIVFWRSSNFCPKTCEDGKVYRECSSKCPRTCKTLYSVLPDSCMEDCVSGCECPVGQFIQDGVCVKADQCQCEFNRKRYNNGETIKNGCNACKCTYGRWQCTEDKCSEMCEIVGLNHVTTFDNYQYSFAPASQSCTFSVVMPIPGVTDDPRSDLNIEMSTARCPNMKEDIFCLNKLVIQYRSMKVTLEGEKVHIFDQENPSTGEQELKNIDTQPFHSKHMYIKSASNKYRMVKAFGFKVLFDKRRAVYIYLAPYFANKVIGLCGKYNYQQDDDFCTQNGMVEKNAVNFVDRMRNDECQVKEPSIASNPTEDTTAKQECIFLNPDQGNLSPEQGSLFGSCLEVTDKIQYYYDKCVQDNLARNGISIKEAMCDMVAAFARHCSLRGEAIDWGTYGTLQQDCHDWISCSNLNGMQYKECGKLCSGNCRDFEIGDSSCEEECIPGCQCPDGEFLDDHGECVKRSDCTCYDKYSFGNKVWEHGENITRQCAICTCLDGAWDCDHNECEDIVCPKNQEYIEADSICNVHKTCANIDLKMTCNDNTHYKGCGCTNGTVMAPDGSCVEPERCPCMYGHDYYKEGDEVTIKCVRMKCENRHFVKVGEVDCPGTCWVYGDPHYTTFDGKGYAFQGSCKYFLVATDDNSFSVTVENVPCGTTSVTCTKSTVITIKSTVIHLIRGEQVKIGNTPLTSDQYNSEGLVVSTHSYWTVIKATSLGIAVLWDGGTRVEVSLNKTQWMGKVKGLCGNFDGLSESGEMMTKEGSEATSIIEFAKSWTVDTTCDDSVTAESTEGPCTGALSNRLKWAEASCNIINEDLFKECRQAIVGGESKVEEYYKNCLYDSCKCDSGGDCECLCTAVAMFAEKCNEVGKPVKWRNPRFCPIMCPYGYEYKACGKPCPQTCRNIGDEPDQWCESTYCVEGCFCPDGYVETTTRYNSTQCIPANECNCVHNGRDYPPGTSIIDNCMNCTCINGKFQCFGTSCEGKCEDDEFMCTNGDCIDKMYYCDGHPDCNDGSDEKCNLTCPLGTISCDVSNTTCIPLNYMCDSRSDCINGMDERDCTPTCSEDEFKCDSGKCISKKFRCDKYYDCGTDDLSDEVNCTTECSTDEFVCTSTFKCIPFNLKCDGHDDCGDGLDEQGCTTTTSVATTTMEMTTTTECEKYKVPLDASNLVSPTKPLLTSDITALTEDNAEVVQIPSETFILKISGLDDEINGLKVSGENIGSITVTYTLPESPLAPVAVEVPNIIPGQEIPLESRLYNEIVITITKTPGSANILLDDIEVLSCAKTTTPLPTTTAQPTTMAVTTTTECVKNNVFLDDSNVVSPSKPLSPTDIEALNEANDNKVVEIPLLPAVVIEIADINDEINGLKVVGQNIGTITVVYYLPESPLVPVTLETNIVPGLETPIESRLYDKIVITITKTVSLGNIVLDQIGVLSCAKQTSVTQVIPTTVTPSVIPTTLPTGTTTPQATTLEVTTTTECVKTNIIPTIDGSKIDSSTVTLSVEDKNALRDSGDNKFVEITKDTFVLEISDVDDQVNGLKVLGTNIASITVDVSLPESPTDFSSVPTLNVLPGEEIPLELKTYDVIRITVTKVPSSPSISLDSVAVHICGELTTVSMGTTTQPSTIEVTTATECVKEKVVIDESNIKSNDLSSPLSTSDKDALQEKDDNKFVETNESIMVLLIEGLDEEVNGVKVSGDGIATITVKYNLPDNPEFITVQAPNVQPGEEIPLESKEYNIIRITVTKQPGSSSIRLDSVELSTCAKLTTVPVVITTSLPPSTPVTSPTEKPPTTSALPTTVPQTPPTGITEPVTTVPQTTTTRCDEQPFKTTSTDDFSIVPSTTAIGQDVLDILQKPGAPLTSWSPLPTDESPFIVFTSTTPVTFMSVEVNVKNVESVTLEVEGYSKPQLATTSLVSFKLPEGVDSSVFKLIFVPSGDLIPVISNLQIEVCYEGTTTVAPTTSTTPVFITSAATTPSVPTSASTPISSTPAPCDRNENICNGVCDCDDDCRDEKDYGCLPVTTTPPMSTTTGTTTSPPPTTTPTVVTTPSPCDTTSQYTCENGECILDSKKCDGVCDCADSCDDESDCAEVTTTTPIAPTTAVTTPGVTTATSSLSTSTSSVITSTSSMTTSTAITTTKGECTEEMRKIGIIDENLITFSSNLGTGDGKLGGEAWSPTETDLQPSVTISFPNRARVTSIMVQGGSNGFVQQFHIGIKETPEEFQYIKNINHEKMTFVGNTDNTGIVTIEMPAEIRTTNIISIQLFPVIPEGKPVELRFEVIGCAASITTPMVTSVTTQPITTGTTVPTITTQSPPAPPVTTIKTSTTQQPTTTVGTSQSTTTPGTTTTVGTSQPTPTPGTTTTVGTSQPTPTPGITTTVGTSQPTPTPGTITTIGTSQPTPTPGTTQQPTSTVGTSQPTPTPGSTTTVGTSQATPTPGTTKQITTTVATQQTTIAVGTTTTLTTSGTGHTNVGTTTVGTISTGETTVGVPTTPPMPPTPSITEQSTTMPVSSQPTTTASTTTVNTSHATPTPGTTGTVSTSQPTPTPGTTTVGTSQPTPSPGTTTVGTSQSTPTPVTTTSVSTSQPTPTPGTTTTVGTSQPTPSPGTTTVGTSQPTLTPGTTTSVGTSQPTPTLGTTTSVGTSQPTPTHASRCHIKPTPTPGTTTSVGTSQPTPTPGTTTTVGTSQPTPTPGTTTVGTSQVTPTPRTTTVGTSQPTPTPGTTTVGTSQPTPTPGIITTVGTSQPTPTPGTITTVGTSQPTPTPGTTQQPTSTVGTSQPTPTPGSTTTVGTSQATPTPGTTKQITTTVATQQTTIAVGTTTTLTTSGTGHTNVGTTTVGTISTGETTVGVPTTPPMPPTPSITEQSTTMPVSSQPTTTASTTTVNTSHATPTPGTTGTVSTSQPTPTPGTTTVGTSQPTPTSGTTTVGTSQSTPTPGTTTSVSTSQPTPTQGTTTTVGTSQPTPTPGTTTTIGTSQPTSTPGTTTVGTSQPTPTPGTTTSVGTSQPTPTPGTTTTVGTSQATPTPGTTTTVGTSQSTPTPGITTTVGTAQPTPTPGTTTSVGTAQSTPTPGTTTTVGTSQPTPTPGTTTTVGTAQPTPTPSTTATVSTSQPTPTPGTSEQPTTTVVTSQATTSPGLTEQPTTSTSAPVSTAGTVQSTITTPQGVCTNPKTFKYDNRDDKDLEIKTTNGKVGQESANAFEGSSSSWTPTTGGSSIEYVVNGRNNPVTFVDIVVKLQNIERITVELLDSEGKVISTKTQTYQTKEVPETFTLNFNMTDADSMRINVTPMENIVSTPSVSDVNFRVCYVQVTSAASTTTATTTVTTATTLPPPAPPVTTTPTPSQSTPTVGTTQQSTTTIGTSQPTPTPGTSTTVGTSQPTPPGTTTTVGTSQPTPTPGTSTTVGTSQATPTPGTTTTVGTSQATPTPGTTTTVGTSQPSSTPGTTRQPTTTVGTSQPTPTPGTTTVGTSQPTPTPGTTTTVGTSQPTPTPGTTTTEGTSQTTPTTGTTTTVGTSQPTLTPGTTTVGTSQPTPTPGTSSQHTHTKQHVGTSRNYPVTQQPCR</sequence>
<keyword evidence="4" id="KW-0677">Repeat</keyword>
<reference evidence="16" key="1">
    <citation type="submission" date="2018-11" db="EMBL/GenBank/DDBJ databases">
        <authorList>
            <person name="Alioto T."/>
            <person name="Alioto T."/>
        </authorList>
    </citation>
    <scope>NUCLEOTIDE SEQUENCE</scope>
</reference>
<feature type="region of interest" description="Disordered" evidence="10">
    <location>
        <begin position="3298"/>
        <end position="3647"/>
    </location>
</feature>
<keyword evidence="5" id="KW-0130">Cell adhesion</keyword>
<feature type="compositionally biased region" description="Low complexity" evidence="10">
    <location>
        <begin position="2983"/>
        <end position="3118"/>
    </location>
</feature>
<dbReference type="OrthoDB" id="6287323at2759"/>
<evidence type="ECO:0000256" key="11">
    <source>
        <dbReference type="SAM" id="SignalP"/>
    </source>
</evidence>
<organism evidence="16 17">
    <name type="scientific">Mytilus galloprovincialis</name>
    <name type="common">Mediterranean mussel</name>
    <dbReference type="NCBI Taxonomy" id="29158"/>
    <lineage>
        <taxon>Eukaryota</taxon>
        <taxon>Metazoa</taxon>
        <taxon>Spiralia</taxon>
        <taxon>Lophotrochozoa</taxon>
        <taxon>Mollusca</taxon>
        <taxon>Bivalvia</taxon>
        <taxon>Autobranchia</taxon>
        <taxon>Pteriomorphia</taxon>
        <taxon>Mytilida</taxon>
        <taxon>Mytiloidea</taxon>
        <taxon>Mytilidae</taxon>
        <taxon>Mytilinae</taxon>
        <taxon>Mytilus</taxon>
    </lineage>
</organism>
<dbReference type="PRINTS" id="PR00261">
    <property type="entry name" value="LDLRECEPTOR"/>
</dbReference>
<feature type="region of interest" description="Disordered" evidence="10">
    <location>
        <begin position="3787"/>
        <end position="4032"/>
    </location>
</feature>
<evidence type="ECO:0000256" key="8">
    <source>
        <dbReference type="PROSITE-ProRule" id="PRU00076"/>
    </source>
</evidence>
<dbReference type="Gene3D" id="4.10.400.10">
    <property type="entry name" value="Low-density Lipoprotein Receptor"/>
    <property type="match status" value="4"/>
</dbReference>
<feature type="compositionally biased region" description="Low complexity" evidence="10">
    <location>
        <begin position="2938"/>
        <end position="2964"/>
    </location>
</feature>
<evidence type="ECO:0000256" key="3">
    <source>
        <dbReference type="ARBA" id="ARBA00022525"/>
    </source>
</evidence>
<dbReference type="Pfam" id="PF00094">
    <property type="entry name" value="VWD"/>
    <property type="match status" value="3"/>
</dbReference>
<evidence type="ECO:0000259" key="15">
    <source>
        <dbReference type="PROSITE" id="PS51233"/>
    </source>
</evidence>
<evidence type="ECO:0000256" key="7">
    <source>
        <dbReference type="ARBA" id="ARBA00023180"/>
    </source>
</evidence>
<evidence type="ECO:0000313" key="16">
    <source>
        <dbReference type="EMBL" id="VDI22392.1"/>
    </source>
</evidence>
<feature type="compositionally biased region" description="Low complexity" evidence="10">
    <location>
        <begin position="2284"/>
        <end position="2296"/>
    </location>
</feature>
<feature type="domain" description="VWFD" evidence="15">
    <location>
        <begin position="594"/>
        <end position="788"/>
    </location>
</feature>
<dbReference type="PROSITE" id="PS50022">
    <property type="entry name" value="FA58C_3"/>
    <property type="match status" value="1"/>
</dbReference>
<dbReference type="PANTHER" id="PTHR11339">
    <property type="entry name" value="EXTRACELLULAR MATRIX GLYCOPROTEIN RELATED"/>
    <property type="match status" value="1"/>
</dbReference>
<comment type="caution">
    <text evidence="16">The sequence shown here is derived from an EMBL/GenBank/DDBJ whole genome shotgun (WGS) entry which is preliminary data.</text>
</comment>
<dbReference type="PANTHER" id="PTHR11339:SF396">
    <property type="entry name" value="SCO-SPONDIN"/>
    <property type="match status" value="1"/>
</dbReference>
<protein>
    <recommendedName>
        <fullName evidence="18">SCO-spondin</fullName>
    </recommendedName>
</protein>
<feature type="domain" description="VWFC" evidence="14">
    <location>
        <begin position="1426"/>
        <end position="1484"/>
    </location>
</feature>
<dbReference type="EMBL" id="UYJE01003791">
    <property type="protein sequence ID" value="VDI22392.1"/>
    <property type="molecule type" value="Genomic_DNA"/>
</dbReference>
<feature type="disulfide bond" evidence="8">
    <location>
        <begin position="142"/>
        <end position="151"/>
    </location>
</feature>
<feature type="signal peptide" evidence="11">
    <location>
        <begin position="1"/>
        <end position="30"/>
    </location>
</feature>
<feature type="region of interest" description="Disordered" evidence="10">
    <location>
        <begin position="2253"/>
        <end position="2309"/>
    </location>
</feature>
<feature type="disulfide bond" evidence="9">
    <location>
        <begin position="2534"/>
        <end position="2552"/>
    </location>
</feature>
<dbReference type="SMART" id="SM00192">
    <property type="entry name" value="LDLa"/>
    <property type="match status" value="5"/>
</dbReference>
<dbReference type="SMART" id="SM00216">
    <property type="entry name" value="VWD"/>
    <property type="match status" value="3"/>
</dbReference>
<comment type="caution">
    <text evidence="8">Lacks conserved residue(s) required for the propagation of feature annotation.</text>
</comment>
<dbReference type="InterPro" id="IPR002172">
    <property type="entry name" value="LDrepeatLR_classA_rpt"/>
</dbReference>
<feature type="disulfide bond" evidence="9">
    <location>
        <begin position="1541"/>
        <end position="1553"/>
    </location>
</feature>
<feature type="disulfide bond" evidence="9">
    <location>
        <begin position="1601"/>
        <end position="1616"/>
    </location>
</feature>
<dbReference type="Proteomes" id="UP000596742">
    <property type="component" value="Unassembled WGS sequence"/>
</dbReference>
<feature type="disulfide bond" evidence="9">
    <location>
        <begin position="1548"/>
        <end position="1566"/>
    </location>
</feature>
<dbReference type="GO" id="GO:0031012">
    <property type="term" value="C:extracellular matrix"/>
    <property type="evidence" value="ECO:0007669"/>
    <property type="project" value="TreeGrafter"/>
</dbReference>
<dbReference type="Pfam" id="PF00057">
    <property type="entry name" value="Ldl_recept_a"/>
    <property type="match status" value="4"/>
</dbReference>
<name>A0A8B6DPQ0_MYTGA</name>
<feature type="disulfide bond" evidence="9">
    <location>
        <begin position="1522"/>
        <end position="1537"/>
    </location>
</feature>
<dbReference type="PROSITE" id="PS00022">
    <property type="entry name" value="EGF_1"/>
    <property type="match status" value="1"/>
</dbReference>
<feature type="compositionally biased region" description="Low complexity" evidence="10">
    <location>
        <begin position="2253"/>
        <end position="2269"/>
    </location>
</feature>
<evidence type="ECO:0000313" key="17">
    <source>
        <dbReference type="Proteomes" id="UP000596742"/>
    </source>
</evidence>
<dbReference type="Gene3D" id="2.60.120.260">
    <property type="entry name" value="Galactose-binding domain-like"/>
    <property type="match status" value="1"/>
</dbReference>
<feature type="compositionally biased region" description="Low complexity" evidence="10">
    <location>
        <begin position="3135"/>
        <end position="3275"/>
    </location>
</feature>
<dbReference type="InterPro" id="IPR008979">
    <property type="entry name" value="Galactose-bd-like_sf"/>
</dbReference>
<dbReference type="InterPro" id="IPR050780">
    <property type="entry name" value="Mucin_vWF_Thrombospondin_sf"/>
</dbReference>
<feature type="compositionally biased region" description="Low complexity" evidence="10">
    <location>
        <begin position="3343"/>
        <end position="3627"/>
    </location>
</feature>
<dbReference type="Gene3D" id="2.10.25.10">
    <property type="entry name" value="Laminin"/>
    <property type="match status" value="5"/>
</dbReference>
<dbReference type="PROSITE" id="PS01209">
    <property type="entry name" value="LDLRA_1"/>
    <property type="match status" value="2"/>
</dbReference>
<keyword evidence="17" id="KW-1185">Reference proteome</keyword>
<evidence type="ECO:0000256" key="9">
    <source>
        <dbReference type="PROSITE-ProRule" id="PRU00124"/>
    </source>
</evidence>
<evidence type="ECO:0000256" key="6">
    <source>
        <dbReference type="ARBA" id="ARBA00023157"/>
    </source>
</evidence>
<feature type="compositionally biased region" description="Low complexity" evidence="10">
    <location>
        <begin position="3809"/>
        <end position="4011"/>
    </location>
</feature>
<dbReference type="Pfam" id="PF01826">
    <property type="entry name" value="TIL"/>
    <property type="match status" value="3"/>
</dbReference>
<keyword evidence="11" id="KW-0732">Signal</keyword>
<dbReference type="PROSITE" id="PS50068">
    <property type="entry name" value="LDLRA_2"/>
    <property type="match status" value="5"/>
</dbReference>
<dbReference type="InterPro" id="IPR023415">
    <property type="entry name" value="LDLR_class-A_CS"/>
</dbReference>
<feature type="disulfide bond" evidence="9">
    <location>
        <begin position="1471"/>
        <end position="1489"/>
    </location>
</feature>
<dbReference type="Pfam" id="PF08742">
    <property type="entry name" value="C8"/>
    <property type="match status" value="3"/>
</dbReference>
<evidence type="ECO:0000259" key="13">
    <source>
        <dbReference type="PROSITE" id="PS50026"/>
    </source>
</evidence>
<dbReference type="GO" id="GO:0007155">
    <property type="term" value="P:cell adhesion"/>
    <property type="evidence" value="ECO:0007669"/>
    <property type="project" value="UniProtKB-KW"/>
</dbReference>
<evidence type="ECO:0000259" key="14">
    <source>
        <dbReference type="PROSITE" id="PS50184"/>
    </source>
</evidence>
<comment type="subcellular location">
    <subcellularLocation>
        <location evidence="1">Secreted</location>
        <location evidence="1">Extracellular space</location>
    </subcellularLocation>
</comment>
<feature type="compositionally biased region" description="Polar residues" evidence="10">
    <location>
        <begin position="4017"/>
        <end position="4032"/>
    </location>
</feature>
<accession>A0A8B6DPQ0</accession>
<dbReference type="InterPro" id="IPR014853">
    <property type="entry name" value="VWF/SSPO/ZAN-like_Cys-rich_dom"/>
</dbReference>
<dbReference type="InterPro" id="IPR001007">
    <property type="entry name" value="VWF_dom"/>
</dbReference>
<dbReference type="SUPFAM" id="SSF49785">
    <property type="entry name" value="Galactose-binding domain-like"/>
    <property type="match status" value="1"/>
</dbReference>
<feature type="compositionally biased region" description="Low complexity" evidence="10">
    <location>
        <begin position="3298"/>
        <end position="3324"/>
    </location>
</feature>
<keyword evidence="6 8" id="KW-1015">Disulfide bond</keyword>
<dbReference type="InterPro" id="IPR000742">
    <property type="entry name" value="EGF"/>
</dbReference>
<feature type="compositionally biased region" description="Polar residues" evidence="10">
    <location>
        <begin position="3628"/>
        <end position="3642"/>
    </location>
</feature>
<dbReference type="GO" id="GO:0005615">
    <property type="term" value="C:extracellular space"/>
    <property type="evidence" value="ECO:0007669"/>
    <property type="project" value="TreeGrafter"/>
</dbReference>
<feature type="compositionally biased region" description="Low complexity" evidence="10">
    <location>
        <begin position="3787"/>
        <end position="3799"/>
    </location>
</feature>
<dbReference type="PROSITE" id="PS50026">
    <property type="entry name" value="EGF_3"/>
    <property type="match status" value="1"/>
</dbReference>
<dbReference type="InterPro" id="IPR002919">
    <property type="entry name" value="TIL_dom"/>
</dbReference>
<dbReference type="InterPro" id="IPR001846">
    <property type="entry name" value="VWF_type-D"/>
</dbReference>
<dbReference type="SMART" id="SM00832">
    <property type="entry name" value="C8"/>
    <property type="match status" value="2"/>
</dbReference>
<feature type="chain" id="PRO_5032363016" description="SCO-spondin" evidence="11">
    <location>
        <begin position="31"/>
        <end position="4032"/>
    </location>
</feature>
<dbReference type="PROSITE" id="PS50184">
    <property type="entry name" value="VWFC_2"/>
    <property type="match status" value="1"/>
</dbReference>
<keyword evidence="7" id="KW-0325">Glycoprotein</keyword>
<feature type="region of interest" description="Disordered" evidence="10">
    <location>
        <begin position="2499"/>
        <end position="2522"/>
    </location>
</feature>
<dbReference type="PROSITE" id="PS51233">
    <property type="entry name" value="VWFD"/>
    <property type="match status" value="3"/>
</dbReference>
<feature type="region of interest" description="Disordered" evidence="10">
    <location>
        <begin position="2777"/>
        <end position="2915"/>
    </location>
</feature>
<proteinExistence type="inferred from homology"/>
<feature type="domain" description="VWFD" evidence="15">
    <location>
        <begin position="228"/>
        <end position="410"/>
    </location>
</feature>
<evidence type="ECO:0000256" key="4">
    <source>
        <dbReference type="ARBA" id="ARBA00022737"/>
    </source>
</evidence>
<evidence type="ECO:0000256" key="5">
    <source>
        <dbReference type="ARBA" id="ARBA00022889"/>
    </source>
</evidence>
<dbReference type="SUPFAM" id="SSF57424">
    <property type="entry name" value="LDL receptor-like module"/>
    <property type="match status" value="4"/>
</dbReference>
<keyword evidence="8" id="KW-0245">EGF-like domain</keyword>
<dbReference type="CDD" id="cd19941">
    <property type="entry name" value="TIL"/>
    <property type="match status" value="4"/>
</dbReference>
<feature type="domain" description="VWFD" evidence="15">
    <location>
        <begin position="1089"/>
        <end position="1261"/>
    </location>
</feature>
<evidence type="ECO:0000256" key="1">
    <source>
        <dbReference type="ARBA" id="ARBA00004239"/>
    </source>
</evidence>
<comment type="similarity">
    <text evidence="2">Belongs to the thrombospondin family.</text>
</comment>
<evidence type="ECO:0008006" key="18">
    <source>
        <dbReference type="Google" id="ProtNLM"/>
    </source>
</evidence>
<dbReference type="InterPro" id="IPR036055">
    <property type="entry name" value="LDL_receptor-like_sf"/>
</dbReference>
<gene>
    <name evidence="16" type="ORF">MGAL_10B040589</name>
</gene>